<name>D6RQP7_COPC7</name>
<reference evidence="1 2" key="1">
    <citation type="journal article" date="2010" name="Proc. Natl. Acad. Sci. U.S.A.">
        <title>Insights into evolution of multicellular fungi from the assembled chromosomes of the mushroom Coprinopsis cinerea (Coprinus cinereus).</title>
        <authorList>
            <person name="Stajich J.E."/>
            <person name="Wilke S.K."/>
            <person name="Ahren D."/>
            <person name="Au C.H."/>
            <person name="Birren B.W."/>
            <person name="Borodovsky M."/>
            <person name="Burns C."/>
            <person name="Canback B."/>
            <person name="Casselton L.A."/>
            <person name="Cheng C.K."/>
            <person name="Deng J."/>
            <person name="Dietrich F.S."/>
            <person name="Fargo D.C."/>
            <person name="Farman M.L."/>
            <person name="Gathman A.C."/>
            <person name="Goldberg J."/>
            <person name="Guigo R."/>
            <person name="Hoegger P.J."/>
            <person name="Hooker J.B."/>
            <person name="Huggins A."/>
            <person name="James T.Y."/>
            <person name="Kamada T."/>
            <person name="Kilaru S."/>
            <person name="Kodira C."/>
            <person name="Kues U."/>
            <person name="Kupfer D."/>
            <person name="Kwan H.S."/>
            <person name="Lomsadze A."/>
            <person name="Li W."/>
            <person name="Lilly W.W."/>
            <person name="Ma L.J."/>
            <person name="Mackey A.J."/>
            <person name="Manning G."/>
            <person name="Martin F."/>
            <person name="Muraguchi H."/>
            <person name="Natvig D.O."/>
            <person name="Palmerini H."/>
            <person name="Ramesh M.A."/>
            <person name="Rehmeyer C.J."/>
            <person name="Roe B.A."/>
            <person name="Shenoy N."/>
            <person name="Stanke M."/>
            <person name="Ter-Hovhannisyan V."/>
            <person name="Tunlid A."/>
            <person name="Velagapudi R."/>
            <person name="Vision T.J."/>
            <person name="Zeng Q."/>
            <person name="Zolan M.E."/>
            <person name="Pukkila P.J."/>
        </authorList>
    </citation>
    <scope>NUCLEOTIDE SEQUENCE [LARGE SCALE GENOMIC DNA]</scope>
    <source>
        <strain evidence="2">Okayama-7 / 130 / ATCC MYA-4618 / FGSC 9003</strain>
    </source>
</reference>
<keyword evidence="2" id="KW-1185">Reference proteome</keyword>
<dbReference type="InParanoid" id="D6RQP7"/>
<dbReference type="KEGG" id="cci:CC1G_15455"/>
<dbReference type="HOGENOM" id="CLU_2739905_0_0_1"/>
<dbReference type="Proteomes" id="UP000001861">
    <property type="component" value="Unassembled WGS sequence"/>
</dbReference>
<organism evidence="1 2">
    <name type="scientific">Coprinopsis cinerea (strain Okayama-7 / 130 / ATCC MYA-4618 / FGSC 9003)</name>
    <name type="common">Inky cap fungus</name>
    <name type="synonym">Hormographiella aspergillata</name>
    <dbReference type="NCBI Taxonomy" id="240176"/>
    <lineage>
        <taxon>Eukaryota</taxon>
        <taxon>Fungi</taxon>
        <taxon>Dikarya</taxon>
        <taxon>Basidiomycota</taxon>
        <taxon>Agaricomycotina</taxon>
        <taxon>Agaricomycetes</taxon>
        <taxon>Agaricomycetidae</taxon>
        <taxon>Agaricales</taxon>
        <taxon>Agaricineae</taxon>
        <taxon>Psathyrellaceae</taxon>
        <taxon>Coprinopsis</taxon>
    </lineage>
</organism>
<evidence type="ECO:0000313" key="1">
    <source>
        <dbReference type="EMBL" id="EFI26684.1"/>
    </source>
</evidence>
<proteinExistence type="predicted"/>
<gene>
    <name evidence="1" type="ORF">CC1G_15455</name>
</gene>
<sequence>MSSHNFAVQDLSTDLKGNVKGSKAPVPLAGSFSTNFEPAKHRWTAGNPYVRTVSPCGKNLPKWKGSCVQTI</sequence>
<evidence type="ECO:0000313" key="2">
    <source>
        <dbReference type="Proteomes" id="UP000001861"/>
    </source>
</evidence>
<dbReference type="AlphaFoldDB" id="D6RQP7"/>
<dbReference type="EMBL" id="AACS02000012">
    <property type="protein sequence ID" value="EFI26684.1"/>
    <property type="molecule type" value="Genomic_DNA"/>
</dbReference>
<dbReference type="RefSeq" id="XP_002910178.1">
    <property type="nucleotide sequence ID" value="XM_002910132.1"/>
</dbReference>
<comment type="caution">
    <text evidence="1">The sequence shown here is derived from an EMBL/GenBank/DDBJ whole genome shotgun (WGS) entry which is preliminary data.</text>
</comment>
<protein>
    <submittedName>
        <fullName evidence="1">Uncharacterized protein</fullName>
    </submittedName>
</protein>
<dbReference type="VEuPathDB" id="FungiDB:CC1G_15455"/>
<dbReference type="GeneID" id="9380040"/>
<accession>D6RQP7</accession>